<evidence type="ECO:0000313" key="4">
    <source>
        <dbReference type="Proteomes" id="UP000424462"/>
    </source>
</evidence>
<dbReference type="InterPro" id="IPR013107">
    <property type="entry name" value="Acyl-CoA_DH_C"/>
</dbReference>
<dbReference type="Gene3D" id="1.20.140.10">
    <property type="entry name" value="Butyryl-CoA Dehydrogenase, subunit A, domain 3"/>
    <property type="match status" value="1"/>
</dbReference>
<feature type="domain" description="Acyl-CoA dehydrogenase C-terminal" evidence="2">
    <location>
        <begin position="261"/>
        <end position="385"/>
    </location>
</feature>
<dbReference type="Gene3D" id="2.40.110.10">
    <property type="entry name" value="Butyryl-CoA Dehydrogenase, subunit A, domain 2"/>
    <property type="match status" value="1"/>
</dbReference>
<dbReference type="PIRSF" id="PIRSF016578">
    <property type="entry name" value="HsaA"/>
    <property type="match status" value="1"/>
</dbReference>
<dbReference type="Pfam" id="PF08028">
    <property type="entry name" value="Acyl-CoA_dh_2"/>
    <property type="match status" value="1"/>
</dbReference>
<evidence type="ECO:0000313" key="3">
    <source>
        <dbReference type="EMBL" id="QGU08233.1"/>
    </source>
</evidence>
<dbReference type="AlphaFoldDB" id="A0A6B8VVR3"/>
<name>A0A6B8VVR3_9CORY</name>
<dbReference type="KEGG" id="cok:COCCU_11660"/>
<dbReference type="Gene3D" id="1.10.540.10">
    <property type="entry name" value="Acyl-CoA dehydrogenase/oxidase, N-terminal domain"/>
    <property type="match status" value="1"/>
</dbReference>
<dbReference type="GO" id="GO:0036383">
    <property type="term" value="F:3-hydroxy-9,10-secoandrosta-1,3,5(10)-triene-9,17-dione monooxygenase activity"/>
    <property type="evidence" value="ECO:0007669"/>
    <property type="project" value="UniProtKB-EC"/>
</dbReference>
<sequence>MKTIYTDQPRSAEEYLAPRADDWSDYRVRALAEGEKYLAAIDGILELVRENAHHSEEDGKVADSTVEAMISTGLFRSFTPLQYGGLEMAPAAFYEGVMRIAEADSSAAWIAGQLNIHAYEIALMDKRMQDEFWVDGPDTRASSSYAPIGKWEEVEGGYRLNGTWTFSSGVDHASWVILGGRDRNFVVPIEDVIIDHNSWDVQGLKGTGSKAVTLTDVFVPRYRTHHLIDTYNDQNLGWEVNNRPLYWMSWLSLFNSTPVNTAIGTALDGINIFIEQSRVRLTRQGTGAPAAQNPFLHLKVAESLSGVRTVKQRQLNTWREFFDIACEGKEVPSIDRMRLRYETAEAIAISFESLTHLWPIAGAAASASFNPLQQKLRDLMAARNHGSAGKELAAGQYVKAIFGLEPAPFSDFGTLAFYK</sequence>
<dbReference type="RefSeq" id="WP_156231635.1">
    <property type="nucleotide sequence ID" value="NZ_CP046455.1"/>
</dbReference>
<dbReference type="GO" id="GO:0016627">
    <property type="term" value="F:oxidoreductase activity, acting on the CH-CH group of donors"/>
    <property type="evidence" value="ECO:0007669"/>
    <property type="project" value="InterPro"/>
</dbReference>
<dbReference type="EC" id="1.14.14.12" evidence="3"/>
<gene>
    <name evidence="3" type="primary">hsaA3</name>
    <name evidence="3" type="ORF">COCCU_11660</name>
</gene>
<reference evidence="3 4" key="1">
    <citation type="submission" date="2019-11" db="EMBL/GenBank/DDBJ databases">
        <title>Complete genome sequence of Corynebacterium kalinowskii 1959, a novel Corynebacterium species isolated from soil of a small paddock in Vilsendorf, Germany.</title>
        <authorList>
            <person name="Schaffert L."/>
            <person name="Ruwe M."/>
            <person name="Milse J."/>
            <person name="Hanuschka K."/>
            <person name="Ortseifen V."/>
            <person name="Droste J."/>
            <person name="Brandt D."/>
            <person name="Schlueter L."/>
            <person name="Kutter Y."/>
            <person name="Vinke S."/>
            <person name="Viehoefer P."/>
            <person name="Jacob L."/>
            <person name="Luebke N.-C."/>
            <person name="Schulte-Berndt E."/>
            <person name="Hain C."/>
            <person name="Linder M."/>
            <person name="Schmidt P."/>
            <person name="Wollenschlaeger L."/>
            <person name="Luttermann T."/>
            <person name="Thieme E."/>
            <person name="Hassa J."/>
            <person name="Haak M."/>
            <person name="Wittchen M."/>
            <person name="Mentz A."/>
            <person name="Persicke M."/>
            <person name="Busche T."/>
            <person name="Ruckert C."/>
        </authorList>
    </citation>
    <scope>NUCLEOTIDE SEQUENCE [LARGE SCALE GENOMIC DNA]</scope>
    <source>
        <strain evidence="3 4">2039</strain>
    </source>
</reference>
<proteinExistence type="predicted"/>
<keyword evidence="1 3" id="KW-0560">Oxidoreductase</keyword>
<dbReference type="GO" id="GO:0050660">
    <property type="term" value="F:flavin adenine dinucleotide binding"/>
    <property type="evidence" value="ECO:0007669"/>
    <property type="project" value="InterPro"/>
</dbReference>
<dbReference type="EMBL" id="CP046455">
    <property type="protein sequence ID" value="QGU08233.1"/>
    <property type="molecule type" value="Genomic_DNA"/>
</dbReference>
<dbReference type="InterPro" id="IPR046373">
    <property type="entry name" value="Acyl-CoA_Oxase/DH_mid-dom_sf"/>
</dbReference>
<evidence type="ECO:0000256" key="1">
    <source>
        <dbReference type="ARBA" id="ARBA00023002"/>
    </source>
</evidence>
<accession>A0A6B8VVR3</accession>
<dbReference type="Proteomes" id="UP000424462">
    <property type="component" value="Chromosome"/>
</dbReference>
<dbReference type="InterPro" id="IPR037069">
    <property type="entry name" value="AcylCoA_DH/ox_N_sf"/>
</dbReference>
<dbReference type="InterPro" id="IPR009100">
    <property type="entry name" value="AcylCoA_DH/oxidase_NM_dom_sf"/>
</dbReference>
<evidence type="ECO:0000259" key="2">
    <source>
        <dbReference type="Pfam" id="PF08028"/>
    </source>
</evidence>
<keyword evidence="4" id="KW-1185">Reference proteome</keyword>
<organism evidence="3 4">
    <name type="scientific">Corynebacterium occultum</name>
    <dbReference type="NCBI Taxonomy" id="2675219"/>
    <lineage>
        <taxon>Bacteria</taxon>
        <taxon>Bacillati</taxon>
        <taxon>Actinomycetota</taxon>
        <taxon>Actinomycetes</taxon>
        <taxon>Mycobacteriales</taxon>
        <taxon>Corynebacteriaceae</taxon>
        <taxon>Corynebacterium</taxon>
    </lineage>
</organism>
<keyword evidence="3" id="KW-0503">Monooxygenase</keyword>
<dbReference type="SUPFAM" id="SSF56645">
    <property type="entry name" value="Acyl-CoA dehydrogenase NM domain-like"/>
    <property type="match status" value="1"/>
</dbReference>
<protein>
    <submittedName>
        <fullName evidence="3">Flavin-dependent monooxygenase, oxygenase subunit HsaA</fullName>
        <ecNumber evidence="3">1.14.14.12</ecNumber>
    </submittedName>
</protein>